<feature type="region of interest" description="Disordered" evidence="1">
    <location>
        <begin position="1"/>
        <end position="30"/>
    </location>
</feature>
<proteinExistence type="predicted"/>
<reference evidence="2" key="1">
    <citation type="journal article" date="2020" name="BMC Genomics">
        <title>Correction to: Identification and distribution of gene clusters required for synthesis of sphingolipid metabolism inhibitors in diverse species of the filamentous fungus Fusarium.</title>
        <authorList>
            <person name="Kim H.S."/>
            <person name="Lohmar J.M."/>
            <person name="Busman M."/>
            <person name="Brown D.W."/>
            <person name="Naumann T.A."/>
            <person name="Divon H.H."/>
            <person name="Lysoe E."/>
            <person name="Uhlig S."/>
            <person name="Proctor R.H."/>
        </authorList>
    </citation>
    <scope>NUCLEOTIDE SEQUENCE</scope>
    <source>
        <strain evidence="2">NRRL 22465</strain>
    </source>
</reference>
<organism evidence="2 3">
    <name type="scientific">Fusarium zealandicum</name>
    <dbReference type="NCBI Taxonomy" id="1053134"/>
    <lineage>
        <taxon>Eukaryota</taxon>
        <taxon>Fungi</taxon>
        <taxon>Dikarya</taxon>
        <taxon>Ascomycota</taxon>
        <taxon>Pezizomycotina</taxon>
        <taxon>Sordariomycetes</taxon>
        <taxon>Hypocreomycetidae</taxon>
        <taxon>Hypocreales</taxon>
        <taxon>Nectriaceae</taxon>
        <taxon>Fusarium</taxon>
        <taxon>Fusarium staphyleae species complex</taxon>
    </lineage>
</organism>
<evidence type="ECO:0000313" key="2">
    <source>
        <dbReference type="EMBL" id="KAF4981875.1"/>
    </source>
</evidence>
<dbReference type="OrthoDB" id="5098627at2759"/>
<feature type="compositionally biased region" description="Basic and acidic residues" evidence="1">
    <location>
        <begin position="53"/>
        <end position="67"/>
    </location>
</feature>
<dbReference type="Proteomes" id="UP000635477">
    <property type="component" value="Unassembled WGS sequence"/>
</dbReference>
<gene>
    <name evidence="2" type="ORF">FZEAL_2395</name>
</gene>
<feature type="compositionally biased region" description="Basic and acidic residues" evidence="1">
    <location>
        <begin position="90"/>
        <end position="110"/>
    </location>
</feature>
<dbReference type="AlphaFoldDB" id="A0A8H4XNM6"/>
<protein>
    <submittedName>
        <fullName evidence="2">Uncharacterized protein</fullName>
    </submittedName>
</protein>
<name>A0A8H4XNM6_9HYPO</name>
<feature type="region of interest" description="Disordered" evidence="1">
    <location>
        <begin position="89"/>
        <end position="110"/>
    </location>
</feature>
<evidence type="ECO:0000313" key="3">
    <source>
        <dbReference type="Proteomes" id="UP000635477"/>
    </source>
</evidence>
<feature type="region of interest" description="Disordered" evidence="1">
    <location>
        <begin position="49"/>
        <end position="75"/>
    </location>
</feature>
<sequence>MPTREVLNQFEASSAEAKGEGPLQGPMTDAPQSLITMHECLAARPNAQPCSSHYHDGRLQPDQDRVRSTGARTPGSLAREIQAQVIVTKARRESEAKENRGKQDAMDKES</sequence>
<keyword evidence="3" id="KW-1185">Reference proteome</keyword>
<evidence type="ECO:0000256" key="1">
    <source>
        <dbReference type="SAM" id="MobiDB-lite"/>
    </source>
</evidence>
<accession>A0A8H4XNM6</accession>
<reference evidence="2" key="2">
    <citation type="submission" date="2020-05" db="EMBL/GenBank/DDBJ databases">
        <authorList>
            <person name="Kim H.-S."/>
            <person name="Proctor R.H."/>
            <person name="Brown D.W."/>
        </authorList>
    </citation>
    <scope>NUCLEOTIDE SEQUENCE</scope>
    <source>
        <strain evidence="2">NRRL 22465</strain>
    </source>
</reference>
<comment type="caution">
    <text evidence="2">The sequence shown here is derived from an EMBL/GenBank/DDBJ whole genome shotgun (WGS) entry which is preliminary data.</text>
</comment>
<dbReference type="EMBL" id="JABEYC010000146">
    <property type="protein sequence ID" value="KAF4981875.1"/>
    <property type="molecule type" value="Genomic_DNA"/>
</dbReference>